<name>A0A1R2BAM2_9CILI</name>
<dbReference type="PANTHER" id="PTHR24103">
    <property type="entry name" value="E3 UBIQUITIN-PROTEIN LIGASE TRIM"/>
    <property type="match status" value="1"/>
</dbReference>
<gene>
    <name evidence="6" type="ORF">SteCoe_27401</name>
</gene>
<dbReference type="PROSITE" id="PS50089">
    <property type="entry name" value="ZF_RING_2"/>
    <property type="match status" value="1"/>
</dbReference>
<evidence type="ECO:0000256" key="3">
    <source>
        <dbReference type="ARBA" id="ARBA00022833"/>
    </source>
</evidence>
<dbReference type="Proteomes" id="UP000187209">
    <property type="component" value="Unassembled WGS sequence"/>
</dbReference>
<dbReference type="AlphaFoldDB" id="A0A1R2BAM2"/>
<sequence>MDTLTNCTICYYRYSHISHIPLILSCGHTFCKTCITKITKCPQCRNNISSTAINRLLLQKKHETKDICFDSGKNLFCPQCDIALCLNCLSNHGTHGIISIKDPNLSSIIKESLDNSYLLLLKSNKKMQKSLEKIQRVKDKIVDKKKVLMNMVNDGFDNLIILLQIRKQEIVSEIERFYTPASSKIDYLLCEIEVGINKNNEEIESIYSIKDIDIKKQLDEIKPFKSQSIDKKLMKKVFSQCRSI</sequence>
<evidence type="ECO:0000256" key="2">
    <source>
        <dbReference type="ARBA" id="ARBA00022771"/>
    </source>
</evidence>
<dbReference type="PROSITE" id="PS00518">
    <property type="entry name" value="ZF_RING_1"/>
    <property type="match status" value="1"/>
</dbReference>
<keyword evidence="3" id="KW-0862">Zinc</keyword>
<dbReference type="GO" id="GO:0008270">
    <property type="term" value="F:zinc ion binding"/>
    <property type="evidence" value="ECO:0007669"/>
    <property type="project" value="UniProtKB-KW"/>
</dbReference>
<comment type="caution">
    <text evidence="6">The sequence shown here is derived from an EMBL/GenBank/DDBJ whole genome shotgun (WGS) entry which is preliminary data.</text>
</comment>
<accession>A0A1R2BAM2</accession>
<organism evidence="6 7">
    <name type="scientific">Stentor coeruleus</name>
    <dbReference type="NCBI Taxonomy" id="5963"/>
    <lineage>
        <taxon>Eukaryota</taxon>
        <taxon>Sar</taxon>
        <taxon>Alveolata</taxon>
        <taxon>Ciliophora</taxon>
        <taxon>Postciliodesmatophora</taxon>
        <taxon>Heterotrichea</taxon>
        <taxon>Heterotrichida</taxon>
        <taxon>Stentoridae</taxon>
        <taxon>Stentor</taxon>
    </lineage>
</organism>
<dbReference type="InterPro" id="IPR050143">
    <property type="entry name" value="TRIM/RBCC"/>
</dbReference>
<dbReference type="EMBL" id="MPUH01000793">
    <property type="protein sequence ID" value="OMJ73819.1"/>
    <property type="molecule type" value="Genomic_DNA"/>
</dbReference>
<feature type="domain" description="RING-type" evidence="5">
    <location>
        <begin position="7"/>
        <end position="45"/>
    </location>
</feature>
<dbReference type="Pfam" id="PF14634">
    <property type="entry name" value="zf-RING_5"/>
    <property type="match status" value="1"/>
</dbReference>
<dbReference type="SUPFAM" id="SSF57845">
    <property type="entry name" value="B-box zinc-binding domain"/>
    <property type="match status" value="1"/>
</dbReference>
<evidence type="ECO:0000256" key="1">
    <source>
        <dbReference type="ARBA" id="ARBA00022723"/>
    </source>
</evidence>
<dbReference type="Gene3D" id="3.30.40.10">
    <property type="entry name" value="Zinc/RING finger domain, C3HC4 (zinc finger)"/>
    <property type="match status" value="1"/>
</dbReference>
<keyword evidence="7" id="KW-1185">Reference proteome</keyword>
<dbReference type="SMART" id="SM00184">
    <property type="entry name" value="RING"/>
    <property type="match status" value="1"/>
</dbReference>
<evidence type="ECO:0000256" key="4">
    <source>
        <dbReference type="PROSITE-ProRule" id="PRU00175"/>
    </source>
</evidence>
<dbReference type="InterPro" id="IPR013083">
    <property type="entry name" value="Znf_RING/FYVE/PHD"/>
</dbReference>
<protein>
    <recommendedName>
        <fullName evidence="5">RING-type domain-containing protein</fullName>
    </recommendedName>
</protein>
<evidence type="ECO:0000313" key="6">
    <source>
        <dbReference type="EMBL" id="OMJ73819.1"/>
    </source>
</evidence>
<dbReference type="InterPro" id="IPR001841">
    <property type="entry name" value="Znf_RING"/>
</dbReference>
<reference evidence="6 7" key="1">
    <citation type="submission" date="2016-11" db="EMBL/GenBank/DDBJ databases">
        <title>The macronuclear genome of Stentor coeruleus: a giant cell with tiny introns.</title>
        <authorList>
            <person name="Slabodnick M."/>
            <person name="Ruby J.G."/>
            <person name="Reiff S.B."/>
            <person name="Swart E.C."/>
            <person name="Gosai S."/>
            <person name="Prabakaran S."/>
            <person name="Witkowska E."/>
            <person name="Larue G.E."/>
            <person name="Fisher S."/>
            <person name="Freeman R.M."/>
            <person name="Gunawardena J."/>
            <person name="Chu W."/>
            <person name="Stover N.A."/>
            <person name="Gregory B.D."/>
            <person name="Nowacki M."/>
            <person name="Derisi J."/>
            <person name="Roy S.W."/>
            <person name="Marshall W.F."/>
            <person name="Sood P."/>
        </authorList>
    </citation>
    <scope>NUCLEOTIDE SEQUENCE [LARGE SCALE GENOMIC DNA]</scope>
    <source>
        <strain evidence="6">WM001</strain>
    </source>
</reference>
<dbReference type="InterPro" id="IPR017907">
    <property type="entry name" value="Znf_RING_CS"/>
</dbReference>
<keyword evidence="1" id="KW-0479">Metal-binding</keyword>
<evidence type="ECO:0000313" key="7">
    <source>
        <dbReference type="Proteomes" id="UP000187209"/>
    </source>
</evidence>
<evidence type="ECO:0000259" key="5">
    <source>
        <dbReference type="PROSITE" id="PS50089"/>
    </source>
</evidence>
<dbReference type="OrthoDB" id="128536at2759"/>
<keyword evidence="2 4" id="KW-0863">Zinc-finger</keyword>
<proteinExistence type="predicted"/>
<dbReference type="SUPFAM" id="SSF57850">
    <property type="entry name" value="RING/U-box"/>
    <property type="match status" value="1"/>
</dbReference>